<dbReference type="RefSeq" id="WP_116609463.1">
    <property type="nucleotide sequence ID" value="NZ_CAJZAT010000217.1"/>
</dbReference>
<dbReference type="Gene3D" id="3.40.50.150">
    <property type="entry name" value="Vaccinia Virus protein VP39"/>
    <property type="match status" value="1"/>
</dbReference>
<accession>A0ABX5KVU6</accession>
<comment type="caution">
    <text evidence="1">The sequence shown here is derived from an EMBL/GenBank/DDBJ whole genome shotgun (WGS) entry which is preliminary data.</text>
</comment>
<evidence type="ECO:0000313" key="1">
    <source>
        <dbReference type="EMBL" id="PVX97697.1"/>
    </source>
</evidence>
<proteinExistence type="predicted"/>
<sequence>MNALLSLSEALRLTVSSETNRTHKSNFGQFMTPAATAGFMASLLDLDQPNIALLDPGAGLGALTCAVVDRWQQVRAKRSQLTAVAHELDDDLRQHLAATLPE</sequence>
<keyword evidence="2" id="KW-1185">Reference proteome</keyword>
<dbReference type="SUPFAM" id="SSF53335">
    <property type="entry name" value="S-adenosyl-L-methionine-dependent methyltransferases"/>
    <property type="match status" value="1"/>
</dbReference>
<gene>
    <name evidence="1" type="ORF">C7402_101411</name>
</gene>
<dbReference type="EMBL" id="QEOB01000001">
    <property type="protein sequence ID" value="PVX97697.1"/>
    <property type="molecule type" value="Genomic_DNA"/>
</dbReference>
<protein>
    <recommendedName>
        <fullName evidence="3">DNA methylase adenine-specific domain-containing protein</fullName>
    </recommendedName>
</protein>
<evidence type="ECO:0000313" key="2">
    <source>
        <dbReference type="Proteomes" id="UP000245712"/>
    </source>
</evidence>
<dbReference type="InterPro" id="IPR029063">
    <property type="entry name" value="SAM-dependent_MTases_sf"/>
</dbReference>
<dbReference type="Proteomes" id="UP000245712">
    <property type="component" value="Unassembled WGS sequence"/>
</dbReference>
<reference evidence="1 2" key="1">
    <citation type="submission" date="2018-05" db="EMBL/GenBank/DDBJ databases">
        <title>Genomic Encyclopedia of Type Strains, Phase IV (KMG-V): Genome sequencing to study the core and pangenomes of soil and plant-associated prokaryotes.</title>
        <authorList>
            <person name="Whitman W."/>
        </authorList>
    </citation>
    <scope>NUCLEOTIDE SEQUENCE [LARGE SCALE GENOMIC DNA]</scope>
    <source>
        <strain evidence="1 2">SCZa-39</strain>
    </source>
</reference>
<name>A0ABX5KVU6_9BURK</name>
<evidence type="ECO:0008006" key="3">
    <source>
        <dbReference type="Google" id="ProtNLM"/>
    </source>
</evidence>
<organism evidence="1 2">
    <name type="scientific">Paraburkholderia unamae</name>
    <dbReference type="NCBI Taxonomy" id="219649"/>
    <lineage>
        <taxon>Bacteria</taxon>
        <taxon>Pseudomonadati</taxon>
        <taxon>Pseudomonadota</taxon>
        <taxon>Betaproteobacteria</taxon>
        <taxon>Burkholderiales</taxon>
        <taxon>Burkholderiaceae</taxon>
        <taxon>Paraburkholderia</taxon>
    </lineage>
</organism>